<evidence type="ECO:0000256" key="1">
    <source>
        <dbReference type="SAM" id="MobiDB-lite"/>
    </source>
</evidence>
<evidence type="ECO:0000313" key="2">
    <source>
        <dbReference type="EMBL" id="CAH1390066.1"/>
    </source>
</evidence>
<name>A0A9P0EA04_NEZVI</name>
<protein>
    <submittedName>
        <fullName evidence="2">Uncharacterized protein</fullName>
    </submittedName>
</protein>
<dbReference type="Proteomes" id="UP001152798">
    <property type="component" value="Chromosome 1"/>
</dbReference>
<organism evidence="2 3">
    <name type="scientific">Nezara viridula</name>
    <name type="common">Southern green stink bug</name>
    <name type="synonym">Cimex viridulus</name>
    <dbReference type="NCBI Taxonomy" id="85310"/>
    <lineage>
        <taxon>Eukaryota</taxon>
        <taxon>Metazoa</taxon>
        <taxon>Ecdysozoa</taxon>
        <taxon>Arthropoda</taxon>
        <taxon>Hexapoda</taxon>
        <taxon>Insecta</taxon>
        <taxon>Pterygota</taxon>
        <taxon>Neoptera</taxon>
        <taxon>Paraneoptera</taxon>
        <taxon>Hemiptera</taxon>
        <taxon>Heteroptera</taxon>
        <taxon>Panheteroptera</taxon>
        <taxon>Pentatomomorpha</taxon>
        <taxon>Pentatomoidea</taxon>
        <taxon>Pentatomidae</taxon>
        <taxon>Pentatominae</taxon>
        <taxon>Nezara</taxon>
    </lineage>
</organism>
<accession>A0A9P0EA04</accession>
<reference evidence="2" key="1">
    <citation type="submission" date="2022-01" db="EMBL/GenBank/DDBJ databases">
        <authorList>
            <person name="King R."/>
        </authorList>
    </citation>
    <scope>NUCLEOTIDE SEQUENCE</scope>
</reference>
<feature type="region of interest" description="Disordered" evidence="1">
    <location>
        <begin position="1"/>
        <end position="21"/>
    </location>
</feature>
<evidence type="ECO:0000313" key="3">
    <source>
        <dbReference type="Proteomes" id="UP001152798"/>
    </source>
</evidence>
<gene>
    <name evidence="2" type="ORF">NEZAVI_LOCUS1326</name>
</gene>
<dbReference type="EMBL" id="OV725077">
    <property type="protein sequence ID" value="CAH1390066.1"/>
    <property type="molecule type" value="Genomic_DNA"/>
</dbReference>
<proteinExistence type="predicted"/>
<sequence length="66" mass="6963">MMMTMCGRGDPKAAAPTTKRLRSRNMGSCRLNYCVLPPLSAIPPVGSGPATGERGRGVCCLVRKSP</sequence>
<keyword evidence="3" id="KW-1185">Reference proteome</keyword>
<dbReference type="AlphaFoldDB" id="A0A9P0EA04"/>